<gene>
    <name evidence="3" type="ORF">A9X01_04525</name>
</gene>
<comment type="caution">
    <text evidence="3">The sequence shown here is derived from an EMBL/GenBank/DDBJ whole genome shotgun (WGS) entry which is preliminary data.</text>
</comment>
<comment type="similarity">
    <text evidence="1">Belongs to the short-chain dehydrogenases/reductases (SDR) family.</text>
</comment>
<evidence type="ECO:0000256" key="1">
    <source>
        <dbReference type="ARBA" id="ARBA00006484"/>
    </source>
</evidence>
<evidence type="ECO:0000313" key="4">
    <source>
        <dbReference type="Proteomes" id="UP000093795"/>
    </source>
</evidence>
<keyword evidence="2" id="KW-0560">Oxidoreductase</keyword>
<evidence type="ECO:0000256" key="2">
    <source>
        <dbReference type="ARBA" id="ARBA00023002"/>
    </source>
</evidence>
<proteinExistence type="inferred from homology"/>
<dbReference type="OrthoDB" id="9803333at2"/>
<organism evidence="3 4">
    <name type="scientific">Mycobacterium asiaticum</name>
    <dbReference type="NCBI Taxonomy" id="1790"/>
    <lineage>
        <taxon>Bacteria</taxon>
        <taxon>Bacillati</taxon>
        <taxon>Actinomycetota</taxon>
        <taxon>Actinomycetes</taxon>
        <taxon>Mycobacteriales</taxon>
        <taxon>Mycobacteriaceae</taxon>
        <taxon>Mycobacterium</taxon>
    </lineage>
</organism>
<evidence type="ECO:0008006" key="5">
    <source>
        <dbReference type="Google" id="ProtNLM"/>
    </source>
</evidence>
<dbReference type="SUPFAM" id="SSF51735">
    <property type="entry name" value="NAD(P)-binding Rossmann-fold domains"/>
    <property type="match status" value="1"/>
</dbReference>
<dbReference type="InterPro" id="IPR002347">
    <property type="entry name" value="SDR_fam"/>
</dbReference>
<dbReference type="PRINTS" id="PR00081">
    <property type="entry name" value="GDHRDH"/>
</dbReference>
<evidence type="ECO:0000313" key="3">
    <source>
        <dbReference type="EMBL" id="OBI75782.1"/>
    </source>
</evidence>
<sequence length="258" mass="26535">MNSGLSEASMLVCGGGSGIGRGVVDAYAAEGARVTVVERSEEAAARVRREHGGAVRVVVGDATDAATLDAAIDTAMGAFGGLDNLTCCVGVFDFYASMRNMTVGELADAAEESWRANVLSALLAVNLAYPQLRERGGSITLTLSESAFHPVGGGVLYGSAKWALRGLVSHLARDLAPEIRVNGVAPGGTTGTNFGGLRTLGQTETAATVEGRDARIRANNLLGVLPTPSDHAQAYVYLADPCRSRVLTGAIINTDGGK</sequence>
<dbReference type="RefSeq" id="WP_065123171.1">
    <property type="nucleotide sequence ID" value="NZ_LZKQ01000289.1"/>
</dbReference>
<dbReference type="Pfam" id="PF00106">
    <property type="entry name" value="adh_short"/>
    <property type="match status" value="1"/>
</dbReference>
<dbReference type="PROSITE" id="PS00061">
    <property type="entry name" value="ADH_SHORT"/>
    <property type="match status" value="1"/>
</dbReference>
<dbReference type="Gene3D" id="3.40.50.720">
    <property type="entry name" value="NAD(P)-binding Rossmann-like Domain"/>
    <property type="match status" value="1"/>
</dbReference>
<dbReference type="EMBL" id="LZKQ01000289">
    <property type="protein sequence ID" value="OBI75782.1"/>
    <property type="molecule type" value="Genomic_DNA"/>
</dbReference>
<dbReference type="InterPro" id="IPR036291">
    <property type="entry name" value="NAD(P)-bd_dom_sf"/>
</dbReference>
<protein>
    <recommendedName>
        <fullName evidence="5">3-(Cis-5,6-dihydroxycyclohexa-1, 3-dien-1-yl)propanoate dehydrogenase</fullName>
    </recommendedName>
</protein>
<dbReference type="GO" id="GO:0050664">
    <property type="term" value="F:oxidoreductase activity, acting on NAD(P)H, oxygen as acceptor"/>
    <property type="evidence" value="ECO:0007669"/>
    <property type="project" value="TreeGrafter"/>
</dbReference>
<dbReference type="PANTHER" id="PTHR43008">
    <property type="entry name" value="BENZIL REDUCTASE"/>
    <property type="match status" value="1"/>
</dbReference>
<dbReference type="InterPro" id="IPR020904">
    <property type="entry name" value="Sc_DH/Rdtase_CS"/>
</dbReference>
<dbReference type="AlphaFoldDB" id="A0A1A3BPC6"/>
<name>A0A1A3BPC6_MYCAS</name>
<accession>A0A1A3BPC6</accession>
<dbReference type="Proteomes" id="UP000093795">
    <property type="component" value="Unassembled WGS sequence"/>
</dbReference>
<dbReference type="PANTHER" id="PTHR43008:SF4">
    <property type="entry name" value="CHAIN DEHYDROGENASE, PUTATIVE (AFU_ORTHOLOGUE AFUA_4G08710)-RELATED"/>
    <property type="match status" value="1"/>
</dbReference>
<reference evidence="3 4" key="1">
    <citation type="submission" date="2016-06" db="EMBL/GenBank/DDBJ databases">
        <authorList>
            <person name="Kjaerup R.B."/>
            <person name="Dalgaard T.S."/>
            <person name="Juul-Madsen H.R."/>
        </authorList>
    </citation>
    <scope>NUCLEOTIDE SEQUENCE [LARGE SCALE GENOMIC DNA]</scope>
    <source>
        <strain evidence="3 4">1081914.2</strain>
    </source>
</reference>